<evidence type="ECO:0000313" key="3">
    <source>
        <dbReference type="Proteomes" id="UP000613030"/>
    </source>
</evidence>
<feature type="transmembrane region" description="Helical" evidence="1">
    <location>
        <begin position="37"/>
        <end position="56"/>
    </location>
</feature>
<evidence type="ECO:0000313" key="2">
    <source>
        <dbReference type="EMBL" id="MBL0741488.1"/>
    </source>
</evidence>
<feature type="transmembrane region" description="Helical" evidence="1">
    <location>
        <begin position="218"/>
        <end position="245"/>
    </location>
</feature>
<name>A0ABS1KQA8_9BACT</name>
<feature type="transmembrane region" description="Helical" evidence="1">
    <location>
        <begin position="169"/>
        <end position="193"/>
    </location>
</feature>
<comment type="caution">
    <text evidence="2">The sequence shown here is derived from an EMBL/GenBank/DDBJ whole genome shotgun (WGS) entry which is preliminary data.</text>
</comment>
<reference evidence="2 3" key="1">
    <citation type="submission" date="2021-01" db="EMBL/GenBank/DDBJ databases">
        <title>Chryseolinea sp. Jin1 Genome sequencing and assembly.</title>
        <authorList>
            <person name="Kim I."/>
        </authorList>
    </citation>
    <scope>NUCLEOTIDE SEQUENCE [LARGE SCALE GENOMIC DNA]</scope>
    <source>
        <strain evidence="2 3">Jin1</strain>
    </source>
</reference>
<keyword evidence="1" id="KW-0812">Transmembrane</keyword>
<dbReference type="Proteomes" id="UP000613030">
    <property type="component" value="Unassembled WGS sequence"/>
</dbReference>
<gene>
    <name evidence="2" type="ORF">JI741_09680</name>
</gene>
<keyword evidence="1" id="KW-0472">Membrane</keyword>
<evidence type="ECO:0008006" key="4">
    <source>
        <dbReference type="Google" id="ProtNLM"/>
    </source>
</evidence>
<protein>
    <recommendedName>
        <fullName evidence="4">DUF975 family protein</fullName>
    </recommendedName>
</protein>
<dbReference type="EMBL" id="JAERRB010000003">
    <property type="protein sequence ID" value="MBL0741488.1"/>
    <property type="molecule type" value="Genomic_DNA"/>
</dbReference>
<dbReference type="RefSeq" id="WP_202008867.1">
    <property type="nucleotide sequence ID" value="NZ_JAERRB010000003.1"/>
</dbReference>
<keyword evidence="1" id="KW-1133">Transmembrane helix</keyword>
<feature type="transmembrane region" description="Helical" evidence="1">
    <location>
        <begin position="276"/>
        <end position="298"/>
    </location>
</feature>
<keyword evidence="3" id="KW-1185">Reference proteome</keyword>
<feature type="transmembrane region" description="Helical" evidence="1">
    <location>
        <begin position="85"/>
        <end position="114"/>
    </location>
</feature>
<feature type="transmembrane region" description="Helical" evidence="1">
    <location>
        <begin position="135"/>
        <end position="163"/>
    </location>
</feature>
<evidence type="ECO:0000256" key="1">
    <source>
        <dbReference type="SAM" id="Phobius"/>
    </source>
</evidence>
<accession>A0ABS1KQA8</accession>
<organism evidence="2 3">
    <name type="scientific">Chryseolinea lacunae</name>
    <dbReference type="NCBI Taxonomy" id="2801331"/>
    <lineage>
        <taxon>Bacteria</taxon>
        <taxon>Pseudomonadati</taxon>
        <taxon>Bacteroidota</taxon>
        <taxon>Cytophagia</taxon>
        <taxon>Cytophagales</taxon>
        <taxon>Fulvivirgaceae</taxon>
        <taxon>Chryseolinea</taxon>
    </lineage>
</organism>
<sequence length="329" mass="37239">MENFKVIEFHKVRDFSNKVSTTFEFVRQNFKRLGKSMLYIAGPPVLMASLLIGSFMSELMNFSRIATNAAMGMSPFESSFLEPTFWLQMVLLVVFGVVAAVMSFSTLYNYLYLYNEKKSNDIEVSEVWDRVRATFWMYFGTIFLFYILLIGVGLILIIPLVVLAKISSVLMFFGAIAVFCALFYLMVSGALVFPIRAFEDKSFFDAVGRSFVLVKGKVWSTFGIMFVLSIIGSIISYVFIIPWYVLNAVNMLHTVDSSLVDAPSTAWETVTIISYAIYYMVQILLYALPNIGIVLQYFNLVERKEAKGLLGSIDSLGQDQPTPAQDEQF</sequence>
<proteinExistence type="predicted"/>